<dbReference type="PROSITE" id="PS50011">
    <property type="entry name" value="PROTEIN_KINASE_DOM"/>
    <property type="match status" value="1"/>
</dbReference>
<comment type="catalytic activity">
    <reaction evidence="15">
        <text>L-threonyl-[protein] + ATP = O-phospho-L-threonyl-[protein] + ADP + H(+)</text>
        <dbReference type="Rhea" id="RHEA:46608"/>
        <dbReference type="Rhea" id="RHEA-COMP:11060"/>
        <dbReference type="Rhea" id="RHEA-COMP:11605"/>
        <dbReference type="ChEBI" id="CHEBI:15378"/>
        <dbReference type="ChEBI" id="CHEBI:30013"/>
        <dbReference type="ChEBI" id="CHEBI:30616"/>
        <dbReference type="ChEBI" id="CHEBI:61977"/>
        <dbReference type="ChEBI" id="CHEBI:456216"/>
        <dbReference type="EC" id="2.7.11.1"/>
    </reaction>
</comment>
<keyword evidence="7" id="KW-0723">Serine/threonine-protein kinase</keyword>
<dbReference type="Pfam" id="PF00069">
    <property type="entry name" value="Pkinase"/>
    <property type="match status" value="1"/>
</dbReference>
<keyword evidence="11" id="KW-0067">ATP-binding</keyword>
<dbReference type="Gene3D" id="3.30.200.20">
    <property type="entry name" value="Phosphorylase Kinase, domain 1"/>
    <property type="match status" value="1"/>
</dbReference>
<evidence type="ECO:0000256" key="12">
    <source>
        <dbReference type="ARBA" id="ARBA00022895"/>
    </source>
</evidence>
<keyword evidence="19" id="KW-1185">Reference proteome</keyword>
<dbReference type="GO" id="GO:0004674">
    <property type="term" value="F:protein serine/threonine kinase activity"/>
    <property type="evidence" value="ECO:0007669"/>
    <property type="project" value="UniProtKB-KW"/>
</dbReference>
<dbReference type="GO" id="GO:0005524">
    <property type="term" value="F:ATP binding"/>
    <property type="evidence" value="ECO:0007669"/>
    <property type="project" value="UniProtKB-KW"/>
</dbReference>
<proteinExistence type="predicted"/>
<evidence type="ECO:0000256" key="5">
    <source>
        <dbReference type="ARBA" id="ARBA00013948"/>
    </source>
</evidence>
<dbReference type="PANTHER" id="PTHR45646">
    <property type="entry name" value="SERINE/THREONINE-PROTEIN KINASE DOA-RELATED"/>
    <property type="match status" value="1"/>
</dbReference>
<feature type="non-terminal residue" evidence="18">
    <location>
        <position position="334"/>
    </location>
</feature>
<evidence type="ECO:0000256" key="6">
    <source>
        <dbReference type="ARBA" id="ARBA00019973"/>
    </source>
</evidence>
<evidence type="ECO:0000256" key="11">
    <source>
        <dbReference type="ARBA" id="ARBA00022840"/>
    </source>
</evidence>
<dbReference type="SMART" id="SM00220">
    <property type="entry name" value="S_TKc"/>
    <property type="match status" value="1"/>
</dbReference>
<evidence type="ECO:0000256" key="3">
    <source>
        <dbReference type="ARBA" id="ARBA00011534"/>
    </source>
</evidence>
<dbReference type="PANTHER" id="PTHR45646:SF11">
    <property type="entry name" value="SERINE_THREONINE-PROTEIN KINASE DOA"/>
    <property type="match status" value="1"/>
</dbReference>
<evidence type="ECO:0000256" key="2">
    <source>
        <dbReference type="ARBA" id="ARBA00004574"/>
    </source>
</evidence>
<gene>
    <name evidence="18" type="ORF">ASPZODRAFT_2119916</name>
</gene>
<comment type="function">
    <text evidence="1">Component of the EKC/KEOPS complex that is required for the formation of a threonylcarbamoyl group on adenosine at position 37 (t(6)A37) in tRNAs that read codons beginning with adenine. The complex is probably involved in the transfer of the threonylcarbamoyl moiety of threonylcarbamoyl-AMP (TC-AMP) to the N6 group of A37. BUD32 has ATPase activity in the context of the EKC/KEOPS complex and likely plays a supporting role to the catalytic subunit KAE1. The EKC/KEOPS complex also promotes both telomere uncapping and telomere elongation. The complex is required for efficient recruitment of transcriptional coactivators.</text>
</comment>
<dbReference type="PROSITE" id="PS00109">
    <property type="entry name" value="PROTEIN_KINASE_TYR"/>
    <property type="match status" value="1"/>
</dbReference>
<dbReference type="Proteomes" id="UP000184188">
    <property type="component" value="Unassembled WGS sequence"/>
</dbReference>
<dbReference type="GO" id="GO:0000781">
    <property type="term" value="C:chromosome, telomeric region"/>
    <property type="evidence" value="ECO:0007669"/>
    <property type="project" value="UniProtKB-SubCell"/>
</dbReference>
<dbReference type="InterPro" id="IPR000719">
    <property type="entry name" value="Prot_kinase_dom"/>
</dbReference>
<evidence type="ECO:0000256" key="4">
    <source>
        <dbReference type="ARBA" id="ARBA00012513"/>
    </source>
</evidence>
<dbReference type="InterPro" id="IPR051175">
    <property type="entry name" value="CLK_kinases"/>
</dbReference>
<dbReference type="Gene3D" id="1.10.510.10">
    <property type="entry name" value="Transferase(Phosphotransferase) domain 1"/>
    <property type="match status" value="1"/>
</dbReference>
<keyword evidence="10" id="KW-0418">Kinase</keyword>
<dbReference type="EMBL" id="KV878359">
    <property type="protein sequence ID" value="OJJ42504.1"/>
    <property type="molecule type" value="Genomic_DNA"/>
</dbReference>
<dbReference type="EC" id="2.7.11.1" evidence="4"/>
<protein>
    <recommendedName>
        <fullName evidence="6">EKC/KEOPS complex subunit BUD32</fullName>
        <ecNumber evidence="4">2.7.11.1</ecNumber>
    </recommendedName>
    <alternativeName>
        <fullName evidence="13 14">Atypical Serine/threonine protein kinase BUD32</fullName>
    </alternativeName>
    <alternativeName>
        <fullName evidence="5">EKC/KEOPS complex subunit bud32</fullName>
    </alternativeName>
</protein>
<dbReference type="InterPro" id="IPR011009">
    <property type="entry name" value="Kinase-like_dom_sf"/>
</dbReference>
<reference evidence="19" key="1">
    <citation type="journal article" date="2017" name="Genome Biol.">
        <title>Comparative genomics reveals high biological diversity and specific adaptations in the industrially and medically important fungal genus Aspergillus.</title>
        <authorList>
            <person name="de Vries R.P."/>
            <person name="Riley R."/>
            <person name="Wiebenga A."/>
            <person name="Aguilar-Osorio G."/>
            <person name="Amillis S."/>
            <person name="Uchima C.A."/>
            <person name="Anderluh G."/>
            <person name="Asadollahi M."/>
            <person name="Askin M."/>
            <person name="Barry K."/>
            <person name="Battaglia E."/>
            <person name="Bayram O."/>
            <person name="Benocci T."/>
            <person name="Braus-Stromeyer S.A."/>
            <person name="Caldana C."/>
            <person name="Canovas D."/>
            <person name="Cerqueira G.C."/>
            <person name="Chen F."/>
            <person name="Chen W."/>
            <person name="Choi C."/>
            <person name="Clum A."/>
            <person name="Dos Santos R.A."/>
            <person name="Damasio A.R."/>
            <person name="Diallinas G."/>
            <person name="Emri T."/>
            <person name="Fekete E."/>
            <person name="Flipphi M."/>
            <person name="Freyberg S."/>
            <person name="Gallo A."/>
            <person name="Gournas C."/>
            <person name="Habgood R."/>
            <person name="Hainaut M."/>
            <person name="Harispe M.L."/>
            <person name="Henrissat B."/>
            <person name="Hilden K.S."/>
            <person name="Hope R."/>
            <person name="Hossain A."/>
            <person name="Karabika E."/>
            <person name="Karaffa L."/>
            <person name="Karanyi Z."/>
            <person name="Krasevec N."/>
            <person name="Kuo A."/>
            <person name="Kusch H."/>
            <person name="LaButti K."/>
            <person name="Lagendijk E.L."/>
            <person name="Lapidus A."/>
            <person name="Levasseur A."/>
            <person name="Lindquist E."/>
            <person name="Lipzen A."/>
            <person name="Logrieco A.F."/>
            <person name="MacCabe A."/>
            <person name="Maekelae M.R."/>
            <person name="Malavazi I."/>
            <person name="Melin P."/>
            <person name="Meyer V."/>
            <person name="Mielnichuk N."/>
            <person name="Miskei M."/>
            <person name="Molnar A.P."/>
            <person name="Mule G."/>
            <person name="Ngan C.Y."/>
            <person name="Orejas M."/>
            <person name="Orosz E."/>
            <person name="Ouedraogo J.P."/>
            <person name="Overkamp K.M."/>
            <person name="Park H.-S."/>
            <person name="Perrone G."/>
            <person name="Piumi F."/>
            <person name="Punt P.J."/>
            <person name="Ram A.F."/>
            <person name="Ramon A."/>
            <person name="Rauscher S."/>
            <person name="Record E."/>
            <person name="Riano-Pachon D.M."/>
            <person name="Robert V."/>
            <person name="Roehrig J."/>
            <person name="Ruller R."/>
            <person name="Salamov A."/>
            <person name="Salih N.S."/>
            <person name="Samson R.A."/>
            <person name="Sandor E."/>
            <person name="Sanguinetti M."/>
            <person name="Schuetze T."/>
            <person name="Sepcic K."/>
            <person name="Shelest E."/>
            <person name="Sherlock G."/>
            <person name="Sophianopoulou V."/>
            <person name="Squina F.M."/>
            <person name="Sun H."/>
            <person name="Susca A."/>
            <person name="Todd R.B."/>
            <person name="Tsang A."/>
            <person name="Unkles S.E."/>
            <person name="van de Wiele N."/>
            <person name="van Rossen-Uffink D."/>
            <person name="Oliveira J.V."/>
            <person name="Vesth T.C."/>
            <person name="Visser J."/>
            <person name="Yu J.-H."/>
            <person name="Zhou M."/>
            <person name="Andersen M.R."/>
            <person name="Archer D.B."/>
            <person name="Baker S.E."/>
            <person name="Benoit I."/>
            <person name="Brakhage A.A."/>
            <person name="Braus G.H."/>
            <person name="Fischer R."/>
            <person name="Frisvad J.C."/>
            <person name="Goldman G.H."/>
            <person name="Houbraken J."/>
            <person name="Oakley B."/>
            <person name="Pocsi I."/>
            <person name="Scazzocchio C."/>
            <person name="Seiboth B."/>
            <person name="vanKuyk P.A."/>
            <person name="Wortman J."/>
            <person name="Dyer P.S."/>
            <person name="Grigoriev I.V."/>
        </authorList>
    </citation>
    <scope>NUCLEOTIDE SEQUENCE [LARGE SCALE GENOMIC DNA]</scope>
    <source>
        <strain evidence="19">CBS 506.65</strain>
    </source>
</reference>
<comment type="subunit">
    <text evidence="3">Component of the EKC/KEOPS complex composed of at least BUD32, CGI121, GON7, KAE1 and PCC1; the whole complex dimerizes.</text>
</comment>
<dbReference type="GO" id="GO:0005634">
    <property type="term" value="C:nucleus"/>
    <property type="evidence" value="ECO:0007669"/>
    <property type="project" value="TreeGrafter"/>
</dbReference>
<evidence type="ECO:0000256" key="13">
    <source>
        <dbReference type="ARBA" id="ARBA00030980"/>
    </source>
</evidence>
<evidence type="ECO:0000313" key="18">
    <source>
        <dbReference type="EMBL" id="OJJ42504.1"/>
    </source>
</evidence>
<evidence type="ECO:0000256" key="15">
    <source>
        <dbReference type="ARBA" id="ARBA00047899"/>
    </source>
</evidence>
<dbReference type="STRING" id="1073090.A0A1L9S5S1"/>
<keyword evidence="12" id="KW-0779">Telomere</keyword>
<evidence type="ECO:0000256" key="7">
    <source>
        <dbReference type="ARBA" id="ARBA00022527"/>
    </source>
</evidence>
<dbReference type="RefSeq" id="XP_022577014.1">
    <property type="nucleotide sequence ID" value="XM_022727790.1"/>
</dbReference>
<comment type="catalytic activity">
    <reaction evidence="16">
        <text>L-seryl-[protein] + ATP = O-phospho-L-seryl-[protein] + ADP + H(+)</text>
        <dbReference type="Rhea" id="RHEA:17989"/>
        <dbReference type="Rhea" id="RHEA-COMP:9863"/>
        <dbReference type="Rhea" id="RHEA-COMP:11604"/>
        <dbReference type="ChEBI" id="CHEBI:15378"/>
        <dbReference type="ChEBI" id="CHEBI:29999"/>
        <dbReference type="ChEBI" id="CHEBI:30616"/>
        <dbReference type="ChEBI" id="CHEBI:83421"/>
        <dbReference type="ChEBI" id="CHEBI:456216"/>
        <dbReference type="EC" id="2.7.11.1"/>
    </reaction>
</comment>
<keyword evidence="12" id="KW-0158">Chromosome</keyword>
<comment type="subcellular location">
    <subcellularLocation>
        <location evidence="2">Chromosome</location>
        <location evidence="2">Telomere</location>
    </subcellularLocation>
</comment>
<evidence type="ECO:0000256" key="14">
    <source>
        <dbReference type="ARBA" id="ARBA00033194"/>
    </source>
</evidence>
<accession>A0A1L9S5S1</accession>
<evidence type="ECO:0000256" key="9">
    <source>
        <dbReference type="ARBA" id="ARBA00022741"/>
    </source>
</evidence>
<sequence>MAGDVNQGAVPDLILTRFDKSVPGAEQIATPLDSFSIDGPNGSHQCIVLPILGPCVSPGLWIELGMDPGRILRKGAYQAALAMQFLHMHCLCHGDFRPSNILVKLNHNLNQLPEDELLALLGHSERAYVRTGLGKDLPASSPQYLTIPSDISRLADKYLTDTMCVIDFSEAYSISAPPEALGMPENYLPPEALQEEENSVGLSCDIWALACTLFGIHEQIPLFYMIYDRVELLAEMVRLFGQPPRAWWVEWEVRRDFFDDQGKWLRGGGGDAAKEWSLEVALDTPVEVVQSEPRRSVTPKEEQRLMAELLYKIFRYDPEQRLSVDDFLAHEWFK</sequence>
<evidence type="ECO:0000313" key="19">
    <source>
        <dbReference type="Proteomes" id="UP000184188"/>
    </source>
</evidence>
<keyword evidence="8" id="KW-0808">Transferase</keyword>
<organism evidence="18 19">
    <name type="scientific">Penicilliopsis zonata CBS 506.65</name>
    <dbReference type="NCBI Taxonomy" id="1073090"/>
    <lineage>
        <taxon>Eukaryota</taxon>
        <taxon>Fungi</taxon>
        <taxon>Dikarya</taxon>
        <taxon>Ascomycota</taxon>
        <taxon>Pezizomycotina</taxon>
        <taxon>Eurotiomycetes</taxon>
        <taxon>Eurotiomycetidae</taxon>
        <taxon>Eurotiales</taxon>
        <taxon>Aspergillaceae</taxon>
        <taxon>Penicilliopsis</taxon>
    </lineage>
</organism>
<evidence type="ECO:0000259" key="17">
    <source>
        <dbReference type="PROSITE" id="PS50011"/>
    </source>
</evidence>
<name>A0A1L9S5S1_9EURO</name>
<evidence type="ECO:0000256" key="8">
    <source>
        <dbReference type="ARBA" id="ARBA00022679"/>
    </source>
</evidence>
<dbReference type="AlphaFoldDB" id="A0A1L9S5S1"/>
<dbReference type="OrthoDB" id="5979581at2759"/>
<evidence type="ECO:0000256" key="10">
    <source>
        <dbReference type="ARBA" id="ARBA00022777"/>
    </source>
</evidence>
<dbReference type="SUPFAM" id="SSF56112">
    <property type="entry name" value="Protein kinase-like (PK-like)"/>
    <property type="match status" value="1"/>
</dbReference>
<dbReference type="InterPro" id="IPR008266">
    <property type="entry name" value="Tyr_kinase_AS"/>
</dbReference>
<keyword evidence="9" id="KW-0547">Nucleotide-binding</keyword>
<evidence type="ECO:0000256" key="16">
    <source>
        <dbReference type="ARBA" id="ARBA00048679"/>
    </source>
</evidence>
<evidence type="ECO:0000256" key="1">
    <source>
        <dbReference type="ARBA" id="ARBA00003747"/>
    </source>
</evidence>
<dbReference type="VEuPathDB" id="FungiDB:ASPZODRAFT_2119916"/>
<feature type="domain" description="Protein kinase" evidence="17">
    <location>
        <begin position="1"/>
        <end position="333"/>
    </location>
</feature>
<dbReference type="GeneID" id="34614254"/>